<dbReference type="Proteomes" id="UP000244005">
    <property type="component" value="Unassembled WGS sequence"/>
</dbReference>
<gene>
    <name evidence="1" type="ORF">MARPO_0059s0105</name>
</gene>
<dbReference type="Gramene" id="Mp6g12410.1">
    <property type="protein sequence ID" value="Mp6g12410.1.cds"/>
    <property type="gene ID" value="Mp6g12410"/>
</dbReference>
<name>A0A2R6WTM7_MARPO</name>
<evidence type="ECO:0000313" key="2">
    <source>
        <dbReference type="Proteomes" id="UP000244005"/>
    </source>
</evidence>
<accession>A0A2R6WTM7</accession>
<keyword evidence="2" id="KW-1185">Reference proteome</keyword>
<sequence length="103" mass="11588">MGVHIVARIHNVTKGLSGIPTYFPCVKRMREKSRDKRSPRHMLRLTWTLGWVKLISQASHGSGGSLRKLIRLGACRPCRESCLPFHVEARGQAATWIGTPWAI</sequence>
<dbReference type="EMBL" id="KZ772731">
    <property type="protein sequence ID" value="PTQ37205.1"/>
    <property type="molecule type" value="Genomic_DNA"/>
</dbReference>
<protein>
    <submittedName>
        <fullName evidence="1">Uncharacterized protein</fullName>
    </submittedName>
</protein>
<reference evidence="2" key="1">
    <citation type="journal article" date="2017" name="Cell">
        <title>Insights into land plant evolution garnered from the Marchantia polymorpha genome.</title>
        <authorList>
            <person name="Bowman J.L."/>
            <person name="Kohchi T."/>
            <person name="Yamato K.T."/>
            <person name="Jenkins J."/>
            <person name="Shu S."/>
            <person name="Ishizaki K."/>
            <person name="Yamaoka S."/>
            <person name="Nishihama R."/>
            <person name="Nakamura Y."/>
            <person name="Berger F."/>
            <person name="Adam C."/>
            <person name="Aki S.S."/>
            <person name="Althoff F."/>
            <person name="Araki T."/>
            <person name="Arteaga-Vazquez M.A."/>
            <person name="Balasubrmanian S."/>
            <person name="Barry K."/>
            <person name="Bauer D."/>
            <person name="Boehm C.R."/>
            <person name="Briginshaw L."/>
            <person name="Caballero-Perez J."/>
            <person name="Catarino B."/>
            <person name="Chen F."/>
            <person name="Chiyoda S."/>
            <person name="Chovatia M."/>
            <person name="Davies K.M."/>
            <person name="Delmans M."/>
            <person name="Demura T."/>
            <person name="Dierschke T."/>
            <person name="Dolan L."/>
            <person name="Dorantes-Acosta A.E."/>
            <person name="Eklund D.M."/>
            <person name="Florent S.N."/>
            <person name="Flores-Sandoval E."/>
            <person name="Fujiyama A."/>
            <person name="Fukuzawa H."/>
            <person name="Galik B."/>
            <person name="Grimanelli D."/>
            <person name="Grimwood J."/>
            <person name="Grossniklaus U."/>
            <person name="Hamada T."/>
            <person name="Haseloff J."/>
            <person name="Hetherington A.J."/>
            <person name="Higo A."/>
            <person name="Hirakawa Y."/>
            <person name="Hundley H.N."/>
            <person name="Ikeda Y."/>
            <person name="Inoue K."/>
            <person name="Inoue S.I."/>
            <person name="Ishida S."/>
            <person name="Jia Q."/>
            <person name="Kakita M."/>
            <person name="Kanazawa T."/>
            <person name="Kawai Y."/>
            <person name="Kawashima T."/>
            <person name="Kennedy M."/>
            <person name="Kinose K."/>
            <person name="Kinoshita T."/>
            <person name="Kohara Y."/>
            <person name="Koide E."/>
            <person name="Komatsu K."/>
            <person name="Kopischke S."/>
            <person name="Kubo M."/>
            <person name="Kyozuka J."/>
            <person name="Lagercrantz U."/>
            <person name="Lin S.S."/>
            <person name="Lindquist E."/>
            <person name="Lipzen A.M."/>
            <person name="Lu C.W."/>
            <person name="De Luna E."/>
            <person name="Martienssen R.A."/>
            <person name="Minamino N."/>
            <person name="Mizutani M."/>
            <person name="Mizutani M."/>
            <person name="Mochizuki N."/>
            <person name="Monte I."/>
            <person name="Mosher R."/>
            <person name="Nagasaki H."/>
            <person name="Nakagami H."/>
            <person name="Naramoto S."/>
            <person name="Nishitani K."/>
            <person name="Ohtani M."/>
            <person name="Okamoto T."/>
            <person name="Okumura M."/>
            <person name="Phillips J."/>
            <person name="Pollak B."/>
            <person name="Reinders A."/>
            <person name="Rovekamp M."/>
            <person name="Sano R."/>
            <person name="Sawa S."/>
            <person name="Schmid M.W."/>
            <person name="Shirakawa M."/>
            <person name="Solano R."/>
            <person name="Spunde A."/>
            <person name="Suetsugu N."/>
            <person name="Sugano S."/>
            <person name="Sugiyama A."/>
            <person name="Sun R."/>
            <person name="Suzuki Y."/>
            <person name="Takenaka M."/>
            <person name="Takezawa D."/>
            <person name="Tomogane H."/>
            <person name="Tsuzuki M."/>
            <person name="Ueda T."/>
            <person name="Umeda M."/>
            <person name="Ward J.M."/>
            <person name="Watanabe Y."/>
            <person name="Yazaki K."/>
            <person name="Yokoyama R."/>
            <person name="Yoshitake Y."/>
            <person name="Yotsui I."/>
            <person name="Zachgo S."/>
            <person name="Schmutz J."/>
        </authorList>
    </citation>
    <scope>NUCLEOTIDE SEQUENCE [LARGE SCALE GENOMIC DNA]</scope>
    <source>
        <strain evidence="2">Tak-1</strain>
    </source>
</reference>
<dbReference type="AlphaFoldDB" id="A0A2R6WTM7"/>
<proteinExistence type="predicted"/>
<evidence type="ECO:0000313" key="1">
    <source>
        <dbReference type="EMBL" id="PTQ37205.1"/>
    </source>
</evidence>
<organism evidence="1 2">
    <name type="scientific">Marchantia polymorpha</name>
    <name type="common">Common liverwort</name>
    <name type="synonym">Marchantia aquatica</name>
    <dbReference type="NCBI Taxonomy" id="3197"/>
    <lineage>
        <taxon>Eukaryota</taxon>
        <taxon>Viridiplantae</taxon>
        <taxon>Streptophyta</taxon>
        <taxon>Embryophyta</taxon>
        <taxon>Marchantiophyta</taxon>
        <taxon>Marchantiopsida</taxon>
        <taxon>Marchantiidae</taxon>
        <taxon>Marchantiales</taxon>
        <taxon>Marchantiaceae</taxon>
        <taxon>Marchantia</taxon>
    </lineage>
</organism>